<dbReference type="CDD" id="cd00885">
    <property type="entry name" value="cinA"/>
    <property type="match status" value="1"/>
</dbReference>
<evidence type="ECO:0000313" key="2">
    <source>
        <dbReference type="EMBL" id="NBN88164.1"/>
    </source>
</evidence>
<dbReference type="InterPro" id="IPR050101">
    <property type="entry name" value="CinA"/>
</dbReference>
<accession>A0A845S529</accession>
<reference evidence="3 4" key="1">
    <citation type="submission" date="2018-10" db="EMBL/GenBank/DDBJ databases">
        <title>Iterative Subtractive Binning of Freshwater Chronoseries Metagenomes Recovers Nearly Complete Genomes from over Four Hundred Novel Species.</title>
        <authorList>
            <person name="Rodriguez-R L.M."/>
            <person name="Tsementzi D."/>
            <person name="Luo C."/>
            <person name="Konstantinidis K.T."/>
        </authorList>
    </citation>
    <scope>NUCLEOTIDE SEQUENCE [LARGE SCALE GENOMIC DNA]</scope>
    <source>
        <strain evidence="3">WB7_2B_003</strain>
        <strain evidence="2">WB7_6_001</strain>
    </source>
</reference>
<dbReference type="EMBL" id="RGGN01000030">
    <property type="protein sequence ID" value="NCU62740.1"/>
    <property type="molecule type" value="Genomic_DNA"/>
</dbReference>
<organism evidence="3 4">
    <name type="scientific">Candidatus Fonsibacter lacus</name>
    <dbReference type="NCBI Taxonomy" id="2576439"/>
    <lineage>
        <taxon>Bacteria</taxon>
        <taxon>Pseudomonadati</taxon>
        <taxon>Pseudomonadota</taxon>
        <taxon>Alphaproteobacteria</taxon>
        <taxon>Candidatus Pelagibacterales</taxon>
        <taxon>Candidatus Pelagibacterales incertae sedis</taxon>
        <taxon>Candidatus Fonsibacter</taxon>
    </lineage>
</organism>
<dbReference type="Proteomes" id="UP000713222">
    <property type="component" value="Unassembled WGS sequence"/>
</dbReference>
<dbReference type="Pfam" id="PF00994">
    <property type="entry name" value="MoCF_biosynth"/>
    <property type="match status" value="1"/>
</dbReference>
<dbReference type="Proteomes" id="UP000572953">
    <property type="component" value="Unassembled WGS sequence"/>
</dbReference>
<dbReference type="SUPFAM" id="SSF53218">
    <property type="entry name" value="Molybdenum cofactor biosynthesis proteins"/>
    <property type="match status" value="1"/>
</dbReference>
<name>A0A845S529_9PROT</name>
<dbReference type="Gene3D" id="3.40.980.10">
    <property type="entry name" value="MoaB/Mog-like domain"/>
    <property type="match status" value="1"/>
</dbReference>
<feature type="domain" description="MoaB/Mog" evidence="1">
    <location>
        <begin position="13"/>
        <end position="172"/>
    </location>
</feature>
<dbReference type="InterPro" id="IPR056596">
    <property type="entry name" value="FLAD1_M"/>
</dbReference>
<proteinExistence type="predicted"/>
<protein>
    <submittedName>
        <fullName evidence="3">Competence/damage-inducible protein A</fullName>
    </submittedName>
</protein>
<evidence type="ECO:0000313" key="4">
    <source>
        <dbReference type="Proteomes" id="UP000572953"/>
    </source>
</evidence>
<gene>
    <name evidence="2" type="ORF">EBV32_03640</name>
    <name evidence="3" type="ORF">EBV78_01400</name>
</gene>
<dbReference type="InterPro" id="IPR036425">
    <property type="entry name" value="MoaB/Mog-like_dom_sf"/>
</dbReference>
<dbReference type="EMBL" id="RGET01000059">
    <property type="protein sequence ID" value="NBN88164.1"/>
    <property type="molecule type" value="Genomic_DNA"/>
</dbReference>
<comment type="caution">
    <text evidence="3">The sequence shown here is derived from an EMBL/GenBank/DDBJ whole genome shotgun (WGS) entry which is preliminary data.</text>
</comment>
<dbReference type="PANTHER" id="PTHR13939:SF0">
    <property type="entry name" value="NMN AMIDOHYDROLASE-LIKE PROTEIN YFAY"/>
    <property type="match status" value="1"/>
</dbReference>
<dbReference type="AlphaFoldDB" id="A0A845S529"/>
<dbReference type="InterPro" id="IPR001453">
    <property type="entry name" value="MoaB/Mog_dom"/>
</dbReference>
<evidence type="ECO:0000313" key="3">
    <source>
        <dbReference type="EMBL" id="NCU62740.1"/>
    </source>
</evidence>
<dbReference type="Pfam" id="PF24102">
    <property type="entry name" value="FLAD1_M"/>
    <property type="match status" value="1"/>
</dbReference>
<dbReference type="PANTHER" id="PTHR13939">
    <property type="entry name" value="NICOTINAMIDE-NUCLEOTIDE AMIDOHYDROLASE PNCC"/>
    <property type="match status" value="1"/>
</dbReference>
<sequence>MLSRNKKKRIYAAILIIGDEILSGRTQDTNTSFLAKWLNERGVQLKEVRIIPDDLNKIVSSVNLLRKKYDYLFTTGGIGPTHDDITAFAISKAFKKKYEYNKEAYQILEKHYKNSYFNLARKKMAKMPRGAELIYNPSSSAPGFYVKNVFTLPGVPSILQSMMPFVEQLIIGGEKVHSVTVQAHLPESKIGKDLGKLQKRFKDLSLGSYPFFQSGKIGVALVIRGYSEKRIQECKIILEKILKKIKKL</sequence>
<dbReference type="SMART" id="SM00852">
    <property type="entry name" value="MoCF_biosynth"/>
    <property type="match status" value="1"/>
</dbReference>
<evidence type="ECO:0000259" key="1">
    <source>
        <dbReference type="SMART" id="SM00852"/>
    </source>
</evidence>